<gene>
    <name evidence="3" type="ORF">KCMC57_54420</name>
</gene>
<proteinExistence type="predicted"/>
<dbReference type="Gene3D" id="3.30.428.10">
    <property type="entry name" value="HIT-like"/>
    <property type="match status" value="1"/>
</dbReference>
<dbReference type="PROSITE" id="PS51084">
    <property type="entry name" value="HIT_2"/>
    <property type="match status" value="1"/>
</dbReference>
<dbReference type="EMBL" id="AP035881">
    <property type="protein sequence ID" value="BFP49074.1"/>
    <property type="molecule type" value="Genomic_DNA"/>
</dbReference>
<evidence type="ECO:0000256" key="1">
    <source>
        <dbReference type="PROSITE-ProRule" id="PRU00464"/>
    </source>
</evidence>
<name>A0AB33K6J6_9ACTN</name>
<dbReference type="AlphaFoldDB" id="A0AB33K6J6"/>
<sequence length="164" mass="18751">MTDDSRDPRADWRHDRIGSALRGENPTVLRRLTAGFAVIGDVQFLPGYAVLLTDRPGVQRLSELTRPQRTAFLADMDRLGEAVERACRRLDPAFRRVNLEILGNTDGFLHAHVWPRYAWEPAELVGGPVWLYPRTHWTNPAAEHRLGEGHDRLRRAIGEELDRL</sequence>
<dbReference type="GO" id="GO:0003824">
    <property type="term" value="F:catalytic activity"/>
    <property type="evidence" value="ECO:0007669"/>
    <property type="project" value="InterPro"/>
</dbReference>
<dbReference type="RefSeq" id="WP_407991226.1">
    <property type="nucleotide sequence ID" value="NZ_AP035881.2"/>
</dbReference>
<feature type="domain" description="HIT" evidence="2">
    <location>
        <begin position="16"/>
        <end position="124"/>
    </location>
</feature>
<evidence type="ECO:0000259" key="2">
    <source>
        <dbReference type="PROSITE" id="PS51084"/>
    </source>
</evidence>
<accession>A0AB33K6J6</accession>
<dbReference type="InterPro" id="IPR036265">
    <property type="entry name" value="HIT-like_sf"/>
</dbReference>
<comment type="caution">
    <text evidence="1">Lacks conserved residue(s) required for the propagation of feature annotation.</text>
</comment>
<dbReference type="SUPFAM" id="SSF54197">
    <property type="entry name" value="HIT-like"/>
    <property type="match status" value="1"/>
</dbReference>
<dbReference type="InterPro" id="IPR011146">
    <property type="entry name" value="HIT-like"/>
</dbReference>
<evidence type="ECO:0000313" key="3">
    <source>
        <dbReference type="EMBL" id="BFP49074.1"/>
    </source>
</evidence>
<organism evidence="3">
    <name type="scientific">Kitasatospora sp. CMC57</name>
    <dbReference type="NCBI Taxonomy" id="3231513"/>
    <lineage>
        <taxon>Bacteria</taxon>
        <taxon>Bacillati</taxon>
        <taxon>Actinomycetota</taxon>
        <taxon>Actinomycetes</taxon>
        <taxon>Kitasatosporales</taxon>
        <taxon>Streptomycetaceae</taxon>
        <taxon>Kitasatospora</taxon>
    </lineage>
</organism>
<reference evidence="3" key="1">
    <citation type="submission" date="2024-07" db="EMBL/GenBank/DDBJ databases">
        <title>Complete genome sequences of cellulolytic bacteria, Kitasatospora sp. CMC57 and Streptomyces sp. CMC78, isolated from Japanese agricultural soil.</title>
        <authorList>
            <person name="Hashimoto T."/>
            <person name="Ito M."/>
            <person name="Iwamoto M."/>
            <person name="Fukahori D."/>
            <person name="Shoda T."/>
            <person name="Sakoda M."/>
            <person name="Morohoshi T."/>
            <person name="Mitsuboshi M."/>
            <person name="Nishizawa T."/>
        </authorList>
    </citation>
    <scope>NUCLEOTIDE SEQUENCE</scope>
    <source>
        <strain evidence="3">CMC57</strain>
    </source>
</reference>
<protein>
    <submittedName>
        <fullName evidence="3">DeoR family transcriptional regulator</fullName>
    </submittedName>
</protein>